<dbReference type="Pfam" id="PF03135">
    <property type="entry name" value="CagE_TrbE_VirB"/>
    <property type="match status" value="1"/>
</dbReference>
<accession>A0ABN9YXE5</accession>
<feature type="compositionally biased region" description="Basic residues" evidence="2">
    <location>
        <begin position="1"/>
        <end position="13"/>
    </location>
</feature>
<dbReference type="InterPro" id="IPR018145">
    <property type="entry name" value="CagE_TrbE_VirB_cntrl_dom"/>
</dbReference>
<feature type="domain" description="Helicase HerA central" evidence="3">
    <location>
        <begin position="451"/>
        <end position="529"/>
    </location>
</feature>
<feature type="region of interest" description="Disordered" evidence="2">
    <location>
        <begin position="1"/>
        <end position="26"/>
    </location>
</feature>
<comment type="similarity">
    <text evidence="1">Belongs to the TrbE/VirB4 family.</text>
</comment>
<evidence type="ECO:0000313" key="5">
    <source>
        <dbReference type="EMBL" id="CAK1251930.1"/>
    </source>
</evidence>
<feature type="domain" description="CagE TrbE VirB component of type IV transporter system central" evidence="4">
    <location>
        <begin position="193"/>
        <end position="364"/>
    </location>
</feature>
<evidence type="ECO:0000259" key="3">
    <source>
        <dbReference type="Pfam" id="PF01935"/>
    </source>
</evidence>
<dbReference type="RefSeq" id="WP_338342222.1">
    <property type="nucleotide sequence ID" value="NZ_CAUZLK010000008.1"/>
</dbReference>
<dbReference type="PANTHER" id="PTHR30121">
    <property type="entry name" value="UNCHARACTERIZED PROTEIN YJGR-RELATED"/>
    <property type="match status" value="1"/>
</dbReference>
<proteinExistence type="inferred from homology"/>
<dbReference type="NCBIfam" id="NF045971">
    <property type="entry name" value="conju_CD1110"/>
    <property type="match status" value="1"/>
</dbReference>
<dbReference type="Gene3D" id="3.40.50.300">
    <property type="entry name" value="P-loop containing nucleotide triphosphate hydrolases"/>
    <property type="match status" value="1"/>
</dbReference>
<evidence type="ECO:0000259" key="4">
    <source>
        <dbReference type="Pfam" id="PF03135"/>
    </source>
</evidence>
<comment type="caution">
    <text evidence="5">The sequence shown here is derived from an EMBL/GenBank/DDBJ whole genome shotgun (WGS) entry which is preliminary data.</text>
</comment>
<reference evidence="5 6" key="1">
    <citation type="submission" date="2023-10" db="EMBL/GenBank/DDBJ databases">
        <authorList>
            <person name="Botero Cardona J."/>
        </authorList>
    </citation>
    <scope>NUCLEOTIDE SEQUENCE [LARGE SCALE GENOMIC DNA]</scope>
    <source>
        <strain evidence="5 6">R-54839</strain>
    </source>
</reference>
<dbReference type="Proteomes" id="UP001314261">
    <property type="component" value="Unassembled WGS sequence"/>
</dbReference>
<dbReference type="InterPro" id="IPR002789">
    <property type="entry name" value="HerA_central"/>
</dbReference>
<protein>
    <submittedName>
        <fullName evidence="5">VirB4 component (VirB4)</fullName>
    </submittedName>
</protein>
<dbReference type="Gene3D" id="1.10.8.730">
    <property type="match status" value="1"/>
</dbReference>
<dbReference type="InterPro" id="IPR027417">
    <property type="entry name" value="P-loop_NTPase"/>
</dbReference>
<dbReference type="SUPFAM" id="SSF52540">
    <property type="entry name" value="P-loop containing nucleoside triphosphate hydrolases"/>
    <property type="match status" value="1"/>
</dbReference>
<dbReference type="EMBL" id="CAUZLR010000010">
    <property type="protein sequence ID" value="CAK1251930.1"/>
    <property type="molecule type" value="Genomic_DNA"/>
</dbReference>
<evidence type="ECO:0000256" key="2">
    <source>
        <dbReference type="SAM" id="MobiDB-lite"/>
    </source>
</evidence>
<dbReference type="GeneID" id="89537215"/>
<feature type="compositionally biased region" description="Basic and acidic residues" evidence="2">
    <location>
        <begin position="14"/>
        <end position="26"/>
    </location>
</feature>
<keyword evidence="6" id="KW-1185">Reference proteome</keyword>
<gene>
    <name evidence="5" type="ORF">R54839_PPFHFPJH_01418</name>
</gene>
<dbReference type="Pfam" id="PF01935">
    <property type="entry name" value="DUF87"/>
    <property type="match status" value="1"/>
</dbReference>
<dbReference type="PANTHER" id="PTHR30121:SF6">
    <property type="entry name" value="SLR6007 PROTEIN"/>
    <property type="match status" value="1"/>
</dbReference>
<dbReference type="InterPro" id="IPR051162">
    <property type="entry name" value="T4SS_component"/>
</dbReference>
<evidence type="ECO:0000313" key="6">
    <source>
        <dbReference type="Proteomes" id="UP001314261"/>
    </source>
</evidence>
<organism evidence="5 6">
    <name type="scientific">Fructobacillus fructosus</name>
    <dbReference type="NCBI Taxonomy" id="1631"/>
    <lineage>
        <taxon>Bacteria</taxon>
        <taxon>Bacillati</taxon>
        <taxon>Bacillota</taxon>
        <taxon>Bacilli</taxon>
        <taxon>Lactobacillales</taxon>
        <taxon>Lactobacillaceae</taxon>
        <taxon>Fructobacillus</taxon>
    </lineage>
</organism>
<name>A0ABN9YXE5_9LACO</name>
<sequence>MLFTKKKKRKKLEKPRLSAREYRKSKRLEKLKPSTQDTLRFERLYDNGLIKVGDKKFSRQYRLNDVAYEAAGETQQDGVVLSYAKALNSLDHHDTFELTVINERVGERAIENLLMPLTSDKNDVYRSEINQIMAQKFTTSENEFQVRRYITLSADSRSAEEGDKDINKAAKDFTQRFQENGIDLRFESLNGKQRAHVLNFMTNPGDELPIRSLDMAKSNKDAVASRTMHIDSGFLKINEKFARIMYIHDYPKLMEDKLIRELLRLNREMVISIHAEPYNMQETKRKVNSIATQNKIDMRRQQKDNFKDGIGEDMLSGAALEIKDSTAALQADFKDNTQKLFSGTFTIMVMADSKEDLRTATTDIKGVGQGQGVNIESVYNYQEEGFNTVLPLGHAVLNELPTKEFMRDMTTLNVATQVPFTSVELQSPHGEFFGQNQISKNLITIDRKNRDELITPSGLILGSSGSGKSVATKYQILNTLLNHPDDRIVIVDPESEYLPIGRALGAEILDISTGTDNHLNILDLPNRDDLDSEDRKLDLYKEKTNLLISLLSDVMPLTPGERGIIDRVTQMTYERNSKPTLMDWQNVLDQQEDEAAAELSNAMFPYTKGAQNIFAYETNIDLSNRFIIFNTKSLDSTMKPFAMKVILDQIWKQVVSYQNKATTWLYFDEIQVNFETEANAQWFTNLWARVRKYGAIPTGITQNVITLLGNDAGQKMVSNTEFMILLRQKGPDLQKMSDVLGYDSVLLNQFCGGRPPKGTGLIQVDGVMIPFENEIPKNTKLFELLNTDVRA</sequence>
<evidence type="ECO:0000256" key="1">
    <source>
        <dbReference type="ARBA" id="ARBA00006512"/>
    </source>
</evidence>